<evidence type="ECO:0000256" key="6">
    <source>
        <dbReference type="HAMAP-Rule" id="MF_01877"/>
    </source>
</evidence>
<dbReference type="GO" id="GO:0008168">
    <property type="term" value="F:methyltransferase activity"/>
    <property type="evidence" value="ECO:0007669"/>
    <property type="project" value="UniProtKB-KW"/>
</dbReference>
<dbReference type="Gene3D" id="3.40.1010.10">
    <property type="entry name" value="Cobalt-precorrin-4 Transmethylase, Domain 1"/>
    <property type="match status" value="1"/>
</dbReference>
<proteinExistence type="inferred from homology"/>
<accession>A0ABV9JPC1</accession>
<keyword evidence="5 6" id="KW-0949">S-adenosyl-L-methionine</keyword>
<dbReference type="Pfam" id="PF23016">
    <property type="entry name" value="RsmI_C"/>
    <property type="match status" value="1"/>
</dbReference>
<comment type="similarity">
    <text evidence="6">Belongs to the methyltransferase superfamily. RsmI family.</text>
</comment>
<comment type="function">
    <text evidence="6">Catalyzes the 2'-O-methylation of the ribose of cytidine 1402 (C1402) in 16S rRNA.</text>
</comment>
<dbReference type="EMBL" id="JBHSGB010000012">
    <property type="protein sequence ID" value="MFC4656117.1"/>
    <property type="molecule type" value="Genomic_DNA"/>
</dbReference>
<evidence type="ECO:0000259" key="8">
    <source>
        <dbReference type="Pfam" id="PF23016"/>
    </source>
</evidence>
<name>A0ABV9JPC1_9GAMM</name>
<dbReference type="PROSITE" id="PS01296">
    <property type="entry name" value="RSMI"/>
    <property type="match status" value="1"/>
</dbReference>
<dbReference type="InterPro" id="IPR014776">
    <property type="entry name" value="4pyrrole_Mease_sub2"/>
</dbReference>
<dbReference type="PIRSF" id="PIRSF005917">
    <property type="entry name" value="MTase_YraL"/>
    <property type="match status" value="1"/>
</dbReference>
<comment type="catalytic activity">
    <reaction evidence="6">
        <text>cytidine(1402) in 16S rRNA + S-adenosyl-L-methionine = 2'-O-methylcytidine(1402) in 16S rRNA + S-adenosyl-L-homocysteine + H(+)</text>
        <dbReference type="Rhea" id="RHEA:42924"/>
        <dbReference type="Rhea" id="RHEA-COMP:10285"/>
        <dbReference type="Rhea" id="RHEA-COMP:10286"/>
        <dbReference type="ChEBI" id="CHEBI:15378"/>
        <dbReference type="ChEBI" id="CHEBI:57856"/>
        <dbReference type="ChEBI" id="CHEBI:59789"/>
        <dbReference type="ChEBI" id="CHEBI:74495"/>
        <dbReference type="ChEBI" id="CHEBI:82748"/>
        <dbReference type="EC" id="2.1.1.198"/>
    </reaction>
</comment>
<comment type="caution">
    <text evidence="9">The sequence shown here is derived from an EMBL/GenBank/DDBJ whole genome shotgun (WGS) entry which is preliminary data.</text>
</comment>
<dbReference type="SUPFAM" id="SSF53790">
    <property type="entry name" value="Tetrapyrrole methylase"/>
    <property type="match status" value="1"/>
</dbReference>
<dbReference type="CDD" id="cd11648">
    <property type="entry name" value="RsmI"/>
    <property type="match status" value="1"/>
</dbReference>
<protein>
    <recommendedName>
        <fullName evidence="6">Ribosomal RNA small subunit methyltransferase I</fullName>
        <ecNumber evidence="6">2.1.1.198</ecNumber>
    </recommendedName>
    <alternativeName>
        <fullName evidence="6">16S rRNA 2'-O-ribose C1402 methyltransferase</fullName>
    </alternativeName>
    <alternativeName>
        <fullName evidence="6">rRNA (cytidine-2'-O-)-methyltransferase RsmI</fullName>
    </alternativeName>
</protein>
<dbReference type="InterPro" id="IPR008189">
    <property type="entry name" value="rRNA_ssu_MeTfrase_I"/>
</dbReference>
<feature type="domain" description="Tetrapyrrole methylase" evidence="7">
    <location>
        <begin position="8"/>
        <end position="207"/>
    </location>
</feature>
<keyword evidence="2 6" id="KW-0698">rRNA processing</keyword>
<sequence>MTQENGQLYIVATPIGNLDDISQRAIQTLGKVAWVAAEDTRHSGKLLSHLGLSARMLALHDHNEKQRASALLQKLQAGEDVALISDAGTPLISDPGYSLVRLCRDAGIKIVPIPGPCALIAALCCSGLPTDKFHFIGFLPAKSGQRQQVLQAIPAGVGTLICYETARRILDTLDDLVAVYGPERELALAKELTKTFEHFAFGTAADIKAWLTEDPARCQGEMVLMIAPSQPVDDEIPAEVQRTLKLLMAELPLKKAAALAAEIHDQKKNALYKLGLSWTGM</sequence>
<keyword evidence="4 6" id="KW-0808">Transferase</keyword>
<keyword evidence="1 6" id="KW-0963">Cytoplasm</keyword>
<evidence type="ECO:0000313" key="9">
    <source>
        <dbReference type="EMBL" id="MFC4656117.1"/>
    </source>
</evidence>
<evidence type="ECO:0000256" key="2">
    <source>
        <dbReference type="ARBA" id="ARBA00022552"/>
    </source>
</evidence>
<dbReference type="EC" id="2.1.1.198" evidence="6"/>
<dbReference type="InterPro" id="IPR000878">
    <property type="entry name" value="4pyrrol_Mease"/>
</dbReference>
<dbReference type="NCBIfam" id="TIGR00096">
    <property type="entry name" value="16S rRNA (cytidine(1402)-2'-O)-methyltransferase"/>
    <property type="match status" value="1"/>
</dbReference>
<dbReference type="InterPro" id="IPR053910">
    <property type="entry name" value="RsmI_HTH"/>
</dbReference>
<dbReference type="Gene3D" id="3.30.950.10">
    <property type="entry name" value="Methyltransferase, Cobalt-precorrin-4 Transmethylase, Domain 2"/>
    <property type="match status" value="1"/>
</dbReference>
<evidence type="ECO:0000259" key="7">
    <source>
        <dbReference type="Pfam" id="PF00590"/>
    </source>
</evidence>
<evidence type="ECO:0000256" key="4">
    <source>
        <dbReference type="ARBA" id="ARBA00022679"/>
    </source>
</evidence>
<evidence type="ECO:0000256" key="3">
    <source>
        <dbReference type="ARBA" id="ARBA00022603"/>
    </source>
</evidence>
<dbReference type="PANTHER" id="PTHR46111">
    <property type="entry name" value="RIBOSOMAL RNA SMALL SUBUNIT METHYLTRANSFERASE I"/>
    <property type="match status" value="1"/>
</dbReference>
<evidence type="ECO:0000256" key="5">
    <source>
        <dbReference type="ARBA" id="ARBA00022691"/>
    </source>
</evidence>
<evidence type="ECO:0000313" key="10">
    <source>
        <dbReference type="Proteomes" id="UP001595962"/>
    </source>
</evidence>
<gene>
    <name evidence="6 9" type="primary">rsmI</name>
    <name evidence="9" type="ORF">ACFO3I_13970</name>
</gene>
<reference evidence="10" key="1">
    <citation type="journal article" date="2019" name="Int. J. Syst. Evol. Microbiol.">
        <title>The Global Catalogue of Microorganisms (GCM) 10K type strain sequencing project: providing services to taxonomists for standard genome sequencing and annotation.</title>
        <authorList>
            <consortium name="The Broad Institute Genomics Platform"/>
            <consortium name="The Broad Institute Genome Sequencing Center for Infectious Disease"/>
            <person name="Wu L."/>
            <person name="Ma J."/>
        </authorList>
    </citation>
    <scope>NUCLEOTIDE SEQUENCE [LARGE SCALE GENOMIC DNA]</scope>
    <source>
        <strain evidence="10">DT28</strain>
    </source>
</reference>
<feature type="domain" description="RsmI HTH" evidence="8">
    <location>
        <begin position="234"/>
        <end position="277"/>
    </location>
</feature>
<dbReference type="GO" id="GO:0032259">
    <property type="term" value="P:methylation"/>
    <property type="evidence" value="ECO:0007669"/>
    <property type="project" value="UniProtKB-KW"/>
</dbReference>
<dbReference type="InterPro" id="IPR018063">
    <property type="entry name" value="SAM_MeTrfase_RsmI_CS"/>
</dbReference>
<dbReference type="RefSeq" id="WP_377335090.1">
    <property type="nucleotide sequence ID" value="NZ_JBHSGB010000012.1"/>
</dbReference>
<comment type="subcellular location">
    <subcellularLocation>
        <location evidence="6">Cytoplasm</location>
    </subcellularLocation>
</comment>
<dbReference type="Proteomes" id="UP001595962">
    <property type="component" value="Unassembled WGS sequence"/>
</dbReference>
<dbReference type="Pfam" id="PF00590">
    <property type="entry name" value="TP_methylase"/>
    <property type="match status" value="1"/>
</dbReference>
<dbReference type="InterPro" id="IPR014777">
    <property type="entry name" value="4pyrrole_Mease_sub1"/>
</dbReference>
<keyword evidence="3 6" id="KW-0489">Methyltransferase</keyword>
<dbReference type="PANTHER" id="PTHR46111:SF1">
    <property type="entry name" value="RIBOSOMAL RNA SMALL SUBUNIT METHYLTRANSFERASE I"/>
    <property type="match status" value="1"/>
</dbReference>
<keyword evidence="10" id="KW-1185">Reference proteome</keyword>
<organism evidence="9 10">
    <name type="scientific">Rheinheimera marina</name>
    <dbReference type="NCBI Taxonomy" id="1774958"/>
    <lineage>
        <taxon>Bacteria</taxon>
        <taxon>Pseudomonadati</taxon>
        <taxon>Pseudomonadota</taxon>
        <taxon>Gammaproteobacteria</taxon>
        <taxon>Chromatiales</taxon>
        <taxon>Chromatiaceae</taxon>
        <taxon>Rheinheimera</taxon>
    </lineage>
</organism>
<dbReference type="HAMAP" id="MF_01877">
    <property type="entry name" value="16SrRNA_methyltr_I"/>
    <property type="match status" value="1"/>
</dbReference>
<dbReference type="InterPro" id="IPR035996">
    <property type="entry name" value="4pyrrol_Methylase_sf"/>
</dbReference>
<evidence type="ECO:0000256" key="1">
    <source>
        <dbReference type="ARBA" id="ARBA00022490"/>
    </source>
</evidence>